<reference evidence="7 8" key="1">
    <citation type="submission" date="2023-08" db="EMBL/GenBank/DDBJ databases">
        <title>The draft genome sequence of Paracraurococcus sp. LOR1-02.</title>
        <authorList>
            <person name="Kingkaew E."/>
            <person name="Tanasupawat S."/>
        </authorList>
    </citation>
    <scope>NUCLEOTIDE SEQUENCE [LARGE SCALE GENOMIC DNA]</scope>
    <source>
        <strain evidence="7 8">LOR1-02</strain>
    </source>
</reference>
<evidence type="ECO:0000256" key="1">
    <source>
        <dbReference type="ARBA" id="ARBA00004418"/>
    </source>
</evidence>
<sequence>MPLAALRLLALLLLPCLAAAQGQRDTLTIGITQFPSTFHPNIESMAAKSYVLGFARRPVTVYDADWRLACMLCEELPSLENGLARREETPEGKPGLRATWRLRADARWGDGTPVSAEDLRFAWEAGRNGETGFGGAEFYRSAYELIVEDARTVTLRFDRVTFDFASLGDFQPLPAHVERARWAQEPKAYRSRTAYDTETTNPALWSGPYRVTAVQPGAGVTLERNPAWQGAAPAFRRIQVRTVENTAALEAQLLAGQVDMVAGELGLPVEQAAALEKRTGSRFRIQYKPGLVYEHLALRLDTPMLADPRVRQALLLALDRGQIVARLFEGRQTVAHTSVNPLDPMHDDVAHAWPFDPARANALLEAAGWTRAPDSIRRNAAGERLSFELMTTAGNRAREAVQQVIQGMWRQAGVEARVRNEPPRVLFSETLSKRRFQGAALFAWISAPESVPRTVLHSEEVPTEARNWSGQNFGGYRNAEMDRLLEAIPVELDREKRRALWSRLQAIYAEELPALPLWFRADAHVWPQWLENVRPTGHLNPSSLWVEEWRVR</sequence>
<comment type="similarity">
    <text evidence="2">Belongs to the bacterial solute-binding protein 5 family.</text>
</comment>
<gene>
    <name evidence="7" type="ORF">Q7A36_28250</name>
</gene>
<feature type="signal peptide" evidence="5">
    <location>
        <begin position="1"/>
        <end position="20"/>
    </location>
</feature>
<dbReference type="RefSeq" id="WP_305107122.1">
    <property type="nucleotide sequence ID" value="NZ_JAUTWS010000044.1"/>
</dbReference>
<dbReference type="Gene3D" id="3.90.76.10">
    <property type="entry name" value="Dipeptide-binding Protein, Domain 1"/>
    <property type="match status" value="1"/>
</dbReference>
<dbReference type="Pfam" id="PF00496">
    <property type="entry name" value="SBP_bac_5"/>
    <property type="match status" value="1"/>
</dbReference>
<feature type="domain" description="Solute-binding protein family 5" evidence="6">
    <location>
        <begin position="92"/>
        <end position="446"/>
    </location>
</feature>
<dbReference type="SUPFAM" id="SSF53850">
    <property type="entry name" value="Periplasmic binding protein-like II"/>
    <property type="match status" value="1"/>
</dbReference>
<evidence type="ECO:0000256" key="3">
    <source>
        <dbReference type="ARBA" id="ARBA00022448"/>
    </source>
</evidence>
<comment type="subcellular location">
    <subcellularLocation>
        <location evidence="1">Periplasm</location>
    </subcellularLocation>
</comment>
<evidence type="ECO:0000256" key="5">
    <source>
        <dbReference type="SAM" id="SignalP"/>
    </source>
</evidence>
<dbReference type="Proteomes" id="UP001243009">
    <property type="component" value="Unassembled WGS sequence"/>
</dbReference>
<dbReference type="PIRSF" id="PIRSF002741">
    <property type="entry name" value="MppA"/>
    <property type="match status" value="1"/>
</dbReference>
<evidence type="ECO:0000313" key="7">
    <source>
        <dbReference type="EMBL" id="MDO9712267.1"/>
    </source>
</evidence>
<evidence type="ECO:0000259" key="6">
    <source>
        <dbReference type="Pfam" id="PF00496"/>
    </source>
</evidence>
<keyword evidence="3" id="KW-0813">Transport</keyword>
<dbReference type="EMBL" id="JAUTWS010000044">
    <property type="protein sequence ID" value="MDO9712267.1"/>
    <property type="molecule type" value="Genomic_DNA"/>
</dbReference>
<dbReference type="InterPro" id="IPR000914">
    <property type="entry name" value="SBP_5_dom"/>
</dbReference>
<evidence type="ECO:0000256" key="2">
    <source>
        <dbReference type="ARBA" id="ARBA00005695"/>
    </source>
</evidence>
<feature type="chain" id="PRO_5046706099" evidence="5">
    <location>
        <begin position="21"/>
        <end position="552"/>
    </location>
</feature>
<proteinExistence type="inferred from homology"/>
<protein>
    <submittedName>
        <fullName evidence="7">Peptide ABC transporter substrate-binding protein</fullName>
    </submittedName>
</protein>
<evidence type="ECO:0000313" key="8">
    <source>
        <dbReference type="Proteomes" id="UP001243009"/>
    </source>
</evidence>
<evidence type="ECO:0000256" key="4">
    <source>
        <dbReference type="ARBA" id="ARBA00022729"/>
    </source>
</evidence>
<keyword evidence="8" id="KW-1185">Reference proteome</keyword>
<accession>A0ABT9E7T8</accession>
<dbReference type="Gene3D" id="3.40.190.10">
    <property type="entry name" value="Periplasmic binding protein-like II"/>
    <property type="match status" value="1"/>
</dbReference>
<dbReference type="Gene3D" id="3.10.105.10">
    <property type="entry name" value="Dipeptide-binding Protein, Domain 3"/>
    <property type="match status" value="1"/>
</dbReference>
<dbReference type="InterPro" id="IPR030678">
    <property type="entry name" value="Peptide/Ni-bd"/>
</dbReference>
<keyword evidence="4 5" id="KW-0732">Signal</keyword>
<organism evidence="7 8">
    <name type="scientific">Paracraurococcus lichenis</name>
    <dbReference type="NCBI Taxonomy" id="3064888"/>
    <lineage>
        <taxon>Bacteria</taxon>
        <taxon>Pseudomonadati</taxon>
        <taxon>Pseudomonadota</taxon>
        <taxon>Alphaproteobacteria</taxon>
        <taxon>Acetobacterales</taxon>
        <taxon>Roseomonadaceae</taxon>
        <taxon>Paracraurococcus</taxon>
    </lineage>
</organism>
<name>A0ABT9E7T8_9PROT</name>
<dbReference type="InterPro" id="IPR039424">
    <property type="entry name" value="SBP_5"/>
</dbReference>
<dbReference type="PANTHER" id="PTHR30290:SF9">
    <property type="entry name" value="OLIGOPEPTIDE-BINDING PROTEIN APPA"/>
    <property type="match status" value="1"/>
</dbReference>
<dbReference type="CDD" id="cd08513">
    <property type="entry name" value="PBP2_thermophilic_Hb8_like"/>
    <property type="match status" value="1"/>
</dbReference>
<comment type="caution">
    <text evidence="7">The sequence shown here is derived from an EMBL/GenBank/DDBJ whole genome shotgun (WGS) entry which is preliminary data.</text>
</comment>
<dbReference type="PANTHER" id="PTHR30290">
    <property type="entry name" value="PERIPLASMIC BINDING COMPONENT OF ABC TRANSPORTER"/>
    <property type="match status" value="1"/>
</dbReference>